<dbReference type="Pfam" id="PF00329">
    <property type="entry name" value="Complex1_30kDa"/>
    <property type="match status" value="1"/>
</dbReference>
<dbReference type="GO" id="GO:0008137">
    <property type="term" value="F:NADH dehydrogenase (ubiquinone) activity"/>
    <property type="evidence" value="ECO:0007669"/>
    <property type="project" value="InterPro"/>
</dbReference>
<keyword evidence="9" id="KW-0533">Nickel</keyword>
<comment type="caution">
    <text evidence="12">The sequence shown here is derived from an EMBL/GenBank/DDBJ whole genome shotgun (WGS) entry which is preliminary data.</text>
</comment>
<evidence type="ECO:0000259" key="11">
    <source>
        <dbReference type="Pfam" id="PF00346"/>
    </source>
</evidence>
<dbReference type="SUPFAM" id="SSF56762">
    <property type="entry name" value="HydB/Nqo4-like"/>
    <property type="match status" value="1"/>
</dbReference>
<feature type="domain" description="NADH-quinone oxidoreductase subunit D" evidence="11">
    <location>
        <begin position="474"/>
        <end position="540"/>
    </location>
</feature>
<evidence type="ECO:0000256" key="4">
    <source>
        <dbReference type="ARBA" id="ARBA00022723"/>
    </source>
</evidence>
<dbReference type="InterPro" id="IPR001268">
    <property type="entry name" value="NADH_UbQ_OxRdtase_30kDa_su"/>
</dbReference>
<evidence type="ECO:0000256" key="1">
    <source>
        <dbReference type="ARBA" id="ARBA00001966"/>
    </source>
</evidence>
<keyword evidence="8" id="KW-0520">NAD</keyword>
<feature type="binding site" evidence="9">
    <location>
        <position position="244"/>
    </location>
    <ligand>
        <name>Ni(2+)</name>
        <dbReference type="ChEBI" id="CHEBI:49786"/>
    </ligand>
</feature>
<keyword evidence="3" id="KW-0004">4Fe-4S</keyword>
<dbReference type="InterPro" id="IPR001135">
    <property type="entry name" value="NADH_Q_OxRdtase_suD"/>
</dbReference>
<dbReference type="PANTHER" id="PTHR43485:SF1">
    <property type="entry name" value="FORMATE HYDROGENLYASE SUBUNIT 5-RELATED"/>
    <property type="match status" value="1"/>
</dbReference>
<dbReference type="OrthoDB" id="3196856at2"/>
<evidence type="ECO:0000256" key="9">
    <source>
        <dbReference type="PIRSR" id="PIRSR601501-1"/>
    </source>
</evidence>
<dbReference type="GO" id="GO:0051287">
    <property type="term" value="F:NAD binding"/>
    <property type="evidence" value="ECO:0007669"/>
    <property type="project" value="InterPro"/>
</dbReference>
<dbReference type="Gene3D" id="3.30.460.80">
    <property type="entry name" value="NADH:ubiquinone oxidoreductase, 30kDa subunit"/>
    <property type="match status" value="1"/>
</dbReference>
<evidence type="ECO:0000256" key="2">
    <source>
        <dbReference type="ARBA" id="ARBA00005769"/>
    </source>
</evidence>
<proteinExistence type="inferred from homology"/>
<accession>D0WGQ8</accession>
<reference evidence="12" key="1">
    <citation type="submission" date="2009-10" db="EMBL/GenBank/DDBJ databases">
        <authorList>
            <person name="Weinstock G."/>
            <person name="Sodergren E."/>
            <person name="Clifton S."/>
            <person name="Fulton L."/>
            <person name="Fulton B."/>
            <person name="Courtney L."/>
            <person name="Fronick C."/>
            <person name="Harrison M."/>
            <person name="Strong C."/>
            <person name="Farmer C."/>
            <person name="Delahaunty K."/>
            <person name="Markovic C."/>
            <person name="Hall O."/>
            <person name="Minx P."/>
            <person name="Tomlinson C."/>
            <person name="Mitreva M."/>
            <person name="Nelson J."/>
            <person name="Hou S."/>
            <person name="Wollam A."/>
            <person name="Pepin K.H."/>
            <person name="Johnson M."/>
            <person name="Bhonagiri V."/>
            <person name="Nash W.E."/>
            <person name="Warren W."/>
            <person name="Chinwalla A."/>
            <person name="Mardis E.R."/>
            <person name="Wilson R.K."/>
        </authorList>
    </citation>
    <scope>NUCLEOTIDE SEQUENCE [LARGE SCALE GENOMIC DNA]</scope>
    <source>
        <strain evidence="12">ATCC 700122</strain>
    </source>
</reference>
<evidence type="ECO:0000256" key="5">
    <source>
        <dbReference type="ARBA" id="ARBA00023002"/>
    </source>
</evidence>
<feature type="domain" description="NADH:ubiquinone oxidoreductase 30kDa subunit" evidence="10">
    <location>
        <begin position="38"/>
        <end position="155"/>
    </location>
</feature>
<dbReference type="PANTHER" id="PTHR43485">
    <property type="entry name" value="HYDROGENASE-4 COMPONENT G"/>
    <property type="match status" value="1"/>
</dbReference>
<gene>
    <name evidence="12" type="ORF">HMPREF0762_01012</name>
</gene>
<comment type="cofactor">
    <cofactor evidence="9">
        <name>Fe cation</name>
        <dbReference type="ChEBI" id="CHEBI:24875"/>
    </cofactor>
</comment>
<sequence>MKNKKELRIGETHVEAVRNRFPGSVVDASWQGEDQLCVTVKLDMLPDVVEFLYYDRGGWMPVMVGNDERPLNGNYALYYILSMEDEDRCFLTVRVEVPPEPGEYPSVTPRVPAAVWSEREVYDMFGLRAIGIIDNRRLVLPDDWPEGLYPLRKDSMDYRHRPKLASEMETYEFLRETGDRETTVVPMGPLHITSDEPGHFRLFVEGETIVDADYRLFYVHRGMEKCAEQRLNYDAVTFFADRICGICGCAHSVAYAEAVENAQGIQVPLRAQYIRSIVLEVERLHSHLLNIGLVCHYCGFDTGFNHFFRAREKSMDLAERITGHRKTYGLNLIGGVRRDILKEQAGTLQLVHELRAEVKSLVEELLGTPNFDSRTKGIGILDPKVARDYSPVGPLVRGSGFARDARHHHPFDGYTHLKDWKPQFQTGCDVQSRTLVRVGEFFDSLDMIEELLTNAPSGPILTEDWTYTPHRFGVAVTEAPRGEDVHWAMVGDNQKCYRWRAKAATYSNWPVLRSMFRGNTVSDAALIVGSLDPCYSCTDRVTVVDVKKQTSKVLTKSDLEFYCRDRAHSPLKD</sequence>
<dbReference type="eggNOG" id="COG3261">
    <property type="taxonomic scope" value="Bacteria"/>
</dbReference>
<dbReference type="EMBL" id="ACUX02000006">
    <property type="protein sequence ID" value="EEZ61671.1"/>
    <property type="molecule type" value="Genomic_DNA"/>
</dbReference>
<dbReference type="HOGENOM" id="CLU_015134_3_1_11"/>
<dbReference type="InterPro" id="IPR037232">
    <property type="entry name" value="NADH_quin_OxRdtase_su_C/D-like"/>
</dbReference>
<evidence type="ECO:0000256" key="7">
    <source>
        <dbReference type="ARBA" id="ARBA00023014"/>
    </source>
</evidence>
<dbReference type="STRING" id="649764.HMPREF0762_01012"/>
<evidence type="ECO:0000256" key="8">
    <source>
        <dbReference type="ARBA" id="ARBA00023027"/>
    </source>
</evidence>
<dbReference type="Gene3D" id="1.10.645.10">
    <property type="entry name" value="Cytochrome-c3 Hydrogenase, chain B"/>
    <property type="match status" value="1"/>
</dbReference>
<keyword evidence="6 9" id="KW-0408">Iron</keyword>
<keyword evidence="9" id="KW-0460">Magnesium</keyword>
<dbReference type="Pfam" id="PF00374">
    <property type="entry name" value="NiFeSe_Hases"/>
    <property type="match status" value="1"/>
</dbReference>
<feature type="binding site" evidence="9">
    <location>
        <position position="247"/>
    </location>
    <ligand>
        <name>Fe cation</name>
        <dbReference type="ChEBI" id="CHEBI:24875"/>
    </ligand>
</feature>
<feature type="binding site" evidence="9">
    <location>
        <position position="537"/>
    </location>
    <ligand>
        <name>Fe cation</name>
        <dbReference type="ChEBI" id="CHEBI:24875"/>
    </ligand>
</feature>
<dbReference type="eggNOG" id="COG3262">
    <property type="taxonomic scope" value="Bacteria"/>
</dbReference>
<feature type="binding site" evidence="9">
    <location>
        <position position="247"/>
    </location>
    <ligand>
        <name>Ni(2+)</name>
        <dbReference type="ChEBI" id="CHEBI:49786"/>
    </ligand>
</feature>
<dbReference type="Pfam" id="PF00346">
    <property type="entry name" value="Complex1_49kDa"/>
    <property type="match status" value="2"/>
</dbReference>
<dbReference type="RefSeq" id="WP_006362270.1">
    <property type="nucleotide sequence ID" value="NZ_GG700630.1"/>
</dbReference>
<feature type="binding site" evidence="9">
    <location>
        <position position="534"/>
    </location>
    <ligand>
        <name>Ni(2+)</name>
        <dbReference type="ChEBI" id="CHEBI:49786"/>
    </ligand>
</feature>
<feature type="binding site" evidence="9">
    <location>
        <position position="224"/>
    </location>
    <ligand>
        <name>Mg(2+)</name>
        <dbReference type="ChEBI" id="CHEBI:18420"/>
    </ligand>
</feature>
<protein>
    <submittedName>
        <fullName evidence="12">Respiratory-chain NADH dehydrogenase, 30 Kd subunit</fullName>
    </submittedName>
</protein>
<comment type="similarity">
    <text evidence="2">Belongs to the complex I 49 kDa subunit family.</text>
</comment>
<dbReference type="Proteomes" id="UP000006001">
    <property type="component" value="Unassembled WGS sequence"/>
</dbReference>
<keyword evidence="13" id="KW-1185">Reference proteome</keyword>
<dbReference type="GO" id="GO:0016651">
    <property type="term" value="F:oxidoreductase activity, acting on NAD(P)H"/>
    <property type="evidence" value="ECO:0007669"/>
    <property type="project" value="InterPro"/>
</dbReference>
<dbReference type="InterPro" id="IPR001501">
    <property type="entry name" value="Ni-dep_hyd_lsu"/>
</dbReference>
<organism evidence="12 13">
    <name type="scientific">Slackia exigua (strain ATCC 700122 / DSM 15923 / CIP 105133 / JCM 11022 / KCTC 5966 / S-7)</name>
    <dbReference type="NCBI Taxonomy" id="649764"/>
    <lineage>
        <taxon>Bacteria</taxon>
        <taxon>Bacillati</taxon>
        <taxon>Actinomycetota</taxon>
        <taxon>Coriobacteriia</taxon>
        <taxon>Eggerthellales</taxon>
        <taxon>Eggerthellaceae</taxon>
        <taxon>Slackia</taxon>
    </lineage>
</organism>
<evidence type="ECO:0000313" key="12">
    <source>
        <dbReference type="EMBL" id="EEZ61671.1"/>
    </source>
</evidence>
<name>D0WGQ8_SLAES</name>
<keyword evidence="4 9" id="KW-0479">Metal-binding</keyword>
<dbReference type="GeneID" id="85007563"/>
<dbReference type="GO" id="GO:0051539">
    <property type="term" value="F:4 iron, 4 sulfur cluster binding"/>
    <property type="evidence" value="ECO:0007669"/>
    <property type="project" value="UniProtKB-KW"/>
</dbReference>
<comment type="cofactor">
    <cofactor evidence="9">
        <name>Ni(2+)</name>
        <dbReference type="ChEBI" id="CHEBI:49786"/>
    </cofactor>
</comment>
<evidence type="ECO:0000256" key="6">
    <source>
        <dbReference type="ARBA" id="ARBA00023004"/>
    </source>
</evidence>
<dbReference type="InterPro" id="IPR052197">
    <property type="entry name" value="ComplexI_49kDa-like"/>
</dbReference>
<dbReference type="SUPFAM" id="SSF143243">
    <property type="entry name" value="Nqo5-like"/>
    <property type="match status" value="1"/>
</dbReference>
<dbReference type="GO" id="GO:0016151">
    <property type="term" value="F:nickel cation binding"/>
    <property type="evidence" value="ECO:0007669"/>
    <property type="project" value="InterPro"/>
</dbReference>
<dbReference type="AlphaFoldDB" id="D0WGQ8"/>
<dbReference type="FunFam" id="1.10.645.10:FF:000004">
    <property type="entry name" value="Hydrogenase 3, large subunit"/>
    <property type="match status" value="1"/>
</dbReference>
<keyword evidence="5" id="KW-0560">Oxidoreductase</keyword>
<evidence type="ECO:0000259" key="10">
    <source>
        <dbReference type="Pfam" id="PF00329"/>
    </source>
</evidence>
<dbReference type="InterPro" id="IPR029014">
    <property type="entry name" value="NiFe-Hase_large"/>
</dbReference>
<keyword evidence="7" id="KW-0411">Iron-sulfur</keyword>
<comment type="cofactor">
    <cofactor evidence="1">
        <name>[4Fe-4S] cluster</name>
        <dbReference type="ChEBI" id="CHEBI:49883"/>
    </cofactor>
</comment>
<evidence type="ECO:0000256" key="3">
    <source>
        <dbReference type="ARBA" id="ARBA00022485"/>
    </source>
</evidence>
<dbReference type="GO" id="GO:0048038">
    <property type="term" value="F:quinone binding"/>
    <property type="evidence" value="ECO:0007669"/>
    <property type="project" value="InterPro"/>
</dbReference>
<evidence type="ECO:0000313" key="13">
    <source>
        <dbReference type="Proteomes" id="UP000006001"/>
    </source>
</evidence>
<feature type="domain" description="NADH-quinone oxidoreductase subunit D" evidence="11">
    <location>
        <begin position="299"/>
        <end position="469"/>
    </location>
</feature>